<keyword evidence="2" id="KW-1185">Reference proteome</keyword>
<dbReference type="SUPFAM" id="SSF102114">
    <property type="entry name" value="Radical SAM enzymes"/>
    <property type="match status" value="1"/>
</dbReference>
<dbReference type="EMBL" id="FQTU01000016">
    <property type="protein sequence ID" value="SHF14864.1"/>
    <property type="molecule type" value="Genomic_DNA"/>
</dbReference>
<sequence>MLSTSVLRIIMTRSLEPFVFSLELPDDPEVKSNNDLGLYLHMPFCRSLCSFCPYCKVLYDKTLALELRCGT</sequence>
<dbReference type="Proteomes" id="UP000184251">
    <property type="component" value="Unassembled WGS sequence"/>
</dbReference>
<dbReference type="AlphaFoldDB" id="A0A1M4ZA24"/>
<protein>
    <submittedName>
        <fullName evidence="1">Oxygen-independent coproporphyrinogen-3 oxidase</fullName>
    </submittedName>
</protein>
<name>A0A1M4ZA24_9FIRM</name>
<proteinExistence type="predicted"/>
<gene>
    <name evidence="1" type="ORF">SAMN02746064_01987</name>
</gene>
<dbReference type="InterPro" id="IPR058240">
    <property type="entry name" value="rSAM_sf"/>
</dbReference>
<accession>A0A1M4ZA24</accession>
<evidence type="ECO:0000313" key="1">
    <source>
        <dbReference type="EMBL" id="SHF14864.1"/>
    </source>
</evidence>
<dbReference type="STRING" id="1120975.SAMN02746064_01987"/>
<organism evidence="1 2">
    <name type="scientific">Alkalibacter saccharofermentans DSM 14828</name>
    <dbReference type="NCBI Taxonomy" id="1120975"/>
    <lineage>
        <taxon>Bacteria</taxon>
        <taxon>Bacillati</taxon>
        <taxon>Bacillota</taxon>
        <taxon>Clostridia</taxon>
        <taxon>Eubacteriales</taxon>
        <taxon>Eubacteriaceae</taxon>
        <taxon>Alkalibacter</taxon>
    </lineage>
</organism>
<evidence type="ECO:0000313" key="2">
    <source>
        <dbReference type="Proteomes" id="UP000184251"/>
    </source>
</evidence>
<reference evidence="1 2" key="1">
    <citation type="submission" date="2016-11" db="EMBL/GenBank/DDBJ databases">
        <authorList>
            <person name="Jaros S."/>
            <person name="Januszkiewicz K."/>
            <person name="Wedrychowicz H."/>
        </authorList>
    </citation>
    <scope>NUCLEOTIDE SEQUENCE [LARGE SCALE GENOMIC DNA]</scope>
    <source>
        <strain evidence="1 2">DSM 14828</strain>
    </source>
</reference>